<dbReference type="Gene3D" id="2.60.40.3210">
    <property type="entry name" value="Zona pellucida, ZP-N domain"/>
    <property type="match status" value="1"/>
</dbReference>
<feature type="signal peptide" evidence="8">
    <location>
        <begin position="1"/>
        <end position="21"/>
    </location>
</feature>
<dbReference type="PANTHER" id="PTHR14002">
    <property type="entry name" value="ENDOGLIN/TGF-BETA RECEPTOR TYPE III"/>
    <property type="match status" value="1"/>
</dbReference>
<evidence type="ECO:0000256" key="5">
    <source>
        <dbReference type="PROSITE-ProRule" id="PRU00076"/>
    </source>
</evidence>
<proteinExistence type="predicted"/>
<dbReference type="Pfam" id="PF00095">
    <property type="entry name" value="WAP"/>
    <property type="match status" value="1"/>
</dbReference>
<dbReference type="RefSeq" id="XP_060052962.1">
    <property type="nucleotide sequence ID" value="XM_060196979.1"/>
</dbReference>
<dbReference type="PROSITE" id="PS50024">
    <property type="entry name" value="SEA"/>
    <property type="match status" value="1"/>
</dbReference>
<keyword evidence="7" id="KW-0472">Membrane</keyword>
<dbReference type="InterPro" id="IPR036116">
    <property type="entry name" value="FN3_sf"/>
</dbReference>
<reference evidence="14" key="1">
    <citation type="submission" date="2025-08" db="UniProtKB">
        <authorList>
            <consortium name="RefSeq"/>
        </authorList>
    </citation>
    <scope>IDENTIFICATION</scope>
</reference>
<protein>
    <submittedName>
        <fullName evidence="14">Uromodulin-like 1</fullName>
    </submittedName>
</protein>
<dbReference type="PROSITE" id="PS50026">
    <property type="entry name" value="EGF_3"/>
    <property type="match status" value="1"/>
</dbReference>
<evidence type="ECO:0000313" key="13">
    <source>
        <dbReference type="Proteomes" id="UP001652624"/>
    </source>
</evidence>
<dbReference type="SMART" id="SM00241">
    <property type="entry name" value="ZP"/>
    <property type="match status" value="1"/>
</dbReference>
<feature type="region of interest" description="Disordered" evidence="6">
    <location>
        <begin position="207"/>
        <end position="455"/>
    </location>
</feature>
<feature type="domain" description="SEA" evidence="9">
    <location>
        <begin position="544"/>
        <end position="664"/>
    </location>
</feature>
<dbReference type="InterPro" id="IPR013783">
    <property type="entry name" value="Ig-like_fold"/>
</dbReference>
<keyword evidence="1 5" id="KW-0245">EGF-like domain</keyword>
<dbReference type="PROSITE" id="PS51390">
    <property type="entry name" value="WAP"/>
    <property type="match status" value="1"/>
</dbReference>
<dbReference type="GeneID" id="103127239"/>
<dbReference type="CDD" id="cd00199">
    <property type="entry name" value="WAP"/>
    <property type="match status" value="1"/>
</dbReference>
<keyword evidence="7" id="KW-0812">Transmembrane</keyword>
<dbReference type="CDD" id="cd00054">
    <property type="entry name" value="EGF_CA"/>
    <property type="match status" value="1"/>
</dbReference>
<dbReference type="InterPro" id="IPR000742">
    <property type="entry name" value="EGF"/>
</dbReference>
<dbReference type="Proteomes" id="UP001652624">
    <property type="component" value="Chromosome 9"/>
</dbReference>
<dbReference type="Pfam" id="PF07645">
    <property type="entry name" value="EGF_CA"/>
    <property type="match status" value="2"/>
</dbReference>
<evidence type="ECO:0000259" key="11">
    <source>
        <dbReference type="PROSITE" id="PS51034"/>
    </source>
</evidence>
<organism evidence="13 14">
    <name type="scientific">Erinaceus europaeus</name>
    <name type="common">Western European hedgehog</name>
    <dbReference type="NCBI Taxonomy" id="9365"/>
    <lineage>
        <taxon>Eukaryota</taxon>
        <taxon>Metazoa</taxon>
        <taxon>Chordata</taxon>
        <taxon>Craniata</taxon>
        <taxon>Vertebrata</taxon>
        <taxon>Euteleostomi</taxon>
        <taxon>Mammalia</taxon>
        <taxon>Eutheria</taxon>
        <taxon>Laurasiatheria</taxon>
        <taxon>Eulipotyphla</taxon>
        <taxon>Erinaceidae</taxon>
        <taxon>Erinaceinae</taxon>
        <taxon>Erinaceus</taxon>
    </lineage>
</organism>
<dbReference type="InterPro" id="IPR055355">
    <property type="entry name" value="ZP-C"/>
</dbReference>
<dbReference type="InterPro" id="IPR000082">
    <property type="entry name" value="SEA_dom"/>
</dbReference>
<dbReference type="Pfam" id="PF00100">
    <property type="entry name" value="Zona_pellucida"/>
    <property type="match status" value="1"/>
</dbReference>
<comment type="caution">
    <text evidence="5">Lacks conserved residue(s) required for the propagation of feature annotation.</text>
</comment>
<feature type="domain" description="EGF-like" evidence="10">
    <location>
        <begin position="892"/>
        <end position="937"/>
    </location>
</feature>
<feature type="compositionally biased region" description="Polar residues" evidence="6">
    <location>
        <begin position="322"/>
        <end position="336"/>
    </location>
</feature>
<dbReference type="InterPro" id="IPR042235">
    <property type="entry name" value="ZP-C_dom"/>
</dbReference>
<dbReference type="SUPFAM" id="SSF57256">
    <property type="entry name" value="Elafin-like"/>
    <property type="match status" value="1"/>
</dbReference>
<dbReference type="InterPro" id="IPR000152">
    <property type="entry name" value="EGF-type_Asp/Asn_hydroxyl_site"/>
</dbReference>
<evidence type="ECO:0000256" key="2">
    <source>
        <dbReference type="ARBA" id="ARBA00022729"/>
    </source>
</evidence>
<name>A0ABM3XVX2_ERIEU</name>
<evidence type="ECO:0000259" key="9">
    <source>
        <dbReference type="PROSITE" id="PS50024"/>
    </source>
</evidence>
<dbReference type="PROSITE" id="PS01187">
    <property type="entry name" value="EGF_CA"/>
    <property type="match status" value="1"/>
</dbReference>
<sequence>MPGTLGLSLLALLSTVGPSQASGFTALSGPQDFLLSPGLCPPEGQGAPPPTCIQDTDCPGLQKCCPSPAGPHCMSPVSPDPEGTPRSSWYNVTVLLKTDFGQLLQADPGLLDLSCRLHAMLTSALQPREAAIRHLLSAAGGPYSTESRLLLGLRRPEPAASVWAALDGVARHLCEVISIRVQDVDECFFRELHRCPSGRPCVNLEGSRQCPHPQQAPELSRTEGSLPGPPGAVISPDTPASNPGPGHPGATPAARTPGPPGTALSPGTSALSPCPGCPWGTPAAMTPGPSEVALSLETPTSTPGHPRGTPGAGTPESPSRRVGSSGTSPPRNSTGLSMEDSVPNTGRGLGSRPWTATLATSPSPAHPRAPQPEVGTPPGTSGGPRHTLAWAPPNSATELTSQTTSTQDPVWHASPPAWDPAPAPLDPMWPQNTDPGPTASPDLSSTSTMQALGSPSCAPGAIHSLTVSNVTGSGFHLAWAADPAAHPVFQLTLTPSRGPPVRLETRNASMTLWGLEPGALYRVDILATACGKEGSRAHLRVATAAQKLQGSVRIANAGYRESFRNASSPELRDFLRLFLGQVRSSLPAALWGPVDMGGVQLQVTRVTNGSVVVEFVLLLSATLDAREVTAAFRAAFQNMSLLEVAAEGPLIGGTWGQRTLETLDGLGGRTGSEHLHPSARGCDPVLSVTLCPVSDPVLSVTLCPVSDPVLSVTLCPVSDPVSSDPASMTLCRVSDPVSSQRPCVQSATLCPVSDPVSSTLCPVSDPVSSQRPCVQSATLCPVSDPVSSQRPCVLSVTLCPVSDPVSTQLAWLLLAPKNLLYQSRPGVVVTVRCGGHGQVRGSRSGAEVTASELGPQRGAGLRGLRAVLPCALRSREWPISMLLVTSASCPSDYDECASGEHDCEPGASCHNTLGSFRCICGPGGAASSGEYAGRPCQAGLSGLVPQGPAGRLSLAEAVSVLCEAGQVALAVRRSFLRQEAIPEAALYLGQPACGVRGHNATHVLLAAGWAECGTLVQSIGTDTVVQTMLRSDRAPGSVLHHPRILSPISCAFRNHLLSSSGYSPHWGVPAIEEDLHGAGSFSTEMRVFVGDVPVPRNHSVPASASVRIEVGLRRPWAGLKVVLLQCWATPGSNASDPVTFGFINNSCPVPNTHTDLMENGGSGAARLRLRIFSFAQGPAVYLHCRLRVCIEAPAASCRVNCNDFRVPRSGDIAATHQTTWGPLIRSEGERGAGSPATAGLGLGPGALVLTVVAAIVTVAGVTALLIWRYQRMTGQFSFKSQPDSFSYQVFRG</sequence>
<dbReference type="SUPFAM" id="SSF57196">
    <property type="entry name" value="EGF/Laminin"/>
    <property type="match status" value="1"/>
</dbReference>
<dbReference type="Gene3D" id="2.60.40.10">
    <property type="entry name" value="Immunoglobulins"/>
    <property type="match status" value="1"/>
</dbReference>
<evidence type="ECO:0000256" key="3">
    <source>
        <dbReference type="ARBA" id="ARBA00023157"/>
    </source>
</evidence>
<feature type="compositionally biased region" description="Pro residues" evidence="6">
    <location>
        <begin position="417"/>
        <end position="427"/>
    </location>
</feature>
<gene>
    <name evidence="14" type="primary">UMODL1</name>
</gene>
<keyword evidence="3" id="KW-1015">Disulfide bond</keyword>
<evidence type="ECO:0000256" key="7">
    <source>
        <dbReference type="SAM" id="Phobius"/>
    </source>
</evidence>
<feature type="transmembrane region" description="Helical" evidence="7">
    <location>
        <begin position="1246"/>
        <end position="1267"/>
    </location>
</feature>
<feature type="compositionally biased region" description="Polar residues" evidence="6">
    <location>
        <begin position="431"/>
        <end position="453"/>
    </location>
</feature>
<dbReference type="Gene3D" id="4.10.75.10">
    <property type="entry name" value="Elafin-like"/>
    <property type="match status" value="1"/>
</dbReference>
<evidence type="ECO:0000259" key="12">
    <source>
        <dbReference type="PROSITE" id="PS51390"/>
    </source>
</evidence>
<dbReference type="InterPro" id="IPR049883">
    <property type="entry name" value="NOTCH1_EGF-like"/>
</dbReference>
<dbReference type="Gene3D" id="2.60.40.4100">
    <property type="entry name" value="Zona pellucida, ZP-C domain"/>
    <property type="match status" value="1"/>
</dbReference>
<dbReference type="Pfam" id="PF23344">
    <property type="entry name" value="ZP-N"/>
    <property type="match status" value="1"/>
</dbReference>
<dbReference type="PROSITE" id="PS51034">
    <property type="entry name" value="ZP_2"/>
    <property type="match status" value="1"/>
</dbReference>
<dbReference type="InterPro" id="IPR001881">
    <property type="entry name" value="EGF-like_Ca-bd_dom"/>
</dbReference>
<dbReference type="SMART" id="SM00179">
    <property type="entry name" value="EGF_CA"/>
    <property type="match status" value="1"/>
</dbReference>
<dbReference type="Gene3D" id="2.10.25.10">
    <property type="entry name" value="Laminin"/>
    <property type="match status" value="1"/>
</dbReference>
<evidence type="ECO:0000256" key="1">
    <source>
        <dbReference type="ARBA" id="ARBA00022536"/>
    </source>
</evidence>
<dbReference type="SMART" id="SM00217">
    <property type="entry name" value="WAP"/>
    <property type="match status" value="1"/>
</dbReference>
<dbReference type="SUPFAM" id="SSF49265">
    <property type="entry name" value="Fibronectin type III"/>
    <property type="match status" value="1"/>
</dbReference>
<evidence type="ECO:0000256" key="6">
    <source>
        <dbReference type="SAM" id="MobiDB-lite"/>
    </source>
</evidence>
<evidence type="ECO:0000256" key="4">
    <source>
        <dbReference type="ARBA" id="ARBA00023180"/>
    </source>
</evidence>
<keyword evidence="7" id="KW-1133">Transmembrane helix</keyword>
<dbReference type="PROSITE" id="PS00010">
    <property type="entry name" value="ASX_HYDROXYL"/>
    <property type="match status" value="1"/>
</dbReference>
<evidence type="ECO:0000256" key="8">
    <source>
        <dbReference type="SAM" id="SignalP"/>
    </source>
</evidence>
<keyword evidence="2 8" id="KW-0732">Signal</keyword>
<dbReference type="InterPro" id="IPR008197">
    <property type="entry name" value="WAP_dom"/>
</dbReference>
<evidence type="ECO:0000259" key="10">
    <source>
        <dbReference type="PROSITE" id="PS50026"/>
    </source>
</evidence>
<dbReference type="PANTHER" id="PTHR14002:SF22">
    <property type="entry name" value="UROMODULIN-LIKE 1"/>
    <property type="match status" value="1"/>
</dbReference>
<dbReference type="InterPro" id="IPR018097">
    <property type="entry name" value="EGF_Ca-bd_CS"/>
</dbReference>
<accession>A0ABM3XVX2</accession>
<dbReference type="InterPro" id="IPR001507">
    <property type="entry name" value="ZP_dom"/>
</dbReference>
<feature type="domain" description="ZP" evidence="11">
    <location>
        <begin position="961"/>
        <end position="1208"/>
    </location>
</feature>
<feature type="domain" description="WAP" evidence="12">
    <location>
        <begin position="33"/>
        <end position="77"/>
    </location>
</feature>
<keyword evidence="4" id="KW-0325">Glycoprotein</keyword>
<feature type="chain" id="PRO_5047475398" evidence="8">
    <location>
        <begin position="22"/>
        <end position="1292"/>
    </location>
</feature>
<evidence type="ECO:0000313" key="14">
    <source>
        <dbReference type="RefSeq" id="XP_060052962.1"/>
    </source>
</evidence>
<dbReference type="InterPro" id="IPR036645">
    <property type="entry name" value="Elafin-like_sf"/>
</dbReference>
<feature type="compositionally biased region" description="Polar residues" evidence="6">
    <location>
        <begin position="394"/>
        <end position="408"/>
    </location>
</feature>
<dbReference type="InterPro" id="IPR055356">
    <property type="entry name" value="ZP-N"/>
</dbReference>
<keyword evidence="13" id="KW-1185">Reference proteome</keyword>